<proteinExistence type="predicted"/>
<dbReference type="Pfam" id="PF12791">
    <property type="entry name" value="RsgI_N"/>
    <property type="match status" value="1"/>
</dbReference>
<feature type="compositionally biased region" description="Polar residues" evidence="1">
    <location>
        <begin position="232"/>
        <end position="251"/>
    </location>
</feature>
<organism evidence="4 5">
    <name type="scientific">Lysinibacillus composti</name>
    <dbReference type="NCBI Taxonomy" id="720633"/>
    <lineage>
        <taxon>Bacteria</taxon>
        <taxon>Bacillati</taxon>
        <taxon>Bacillota</taxon>
        <taxon>Bacilli</taxon>
        <taxon>Bacillales</taxon>
        <taxon>Bacillaceae</taxon>
        <taxon>Lysinibacillus</taxon>
    </lineage>
</organism>
<dbReference type="EMBL" id="RRCT01000002">
    <property type="protein sequence ID" value="RQW75779.1"/>
    <property type="molecule type" value="Genomic_DNA"/>
</dbReference>
<dbReference type="PROSITE" id="PS51849">
    <property type="entry name" value="RSGI_N"/>
    <property type="match status" value="1"/>
</dbReference>
<evidence type="ECO:0000313" key="5">
    <source>
        <dbReference type="Proteomes" id="UP000274033"/>
    </source>
</evidence>
<evidence type="ECO:0000259" key="3">
    <source>
        <dbReference type="PROSITE" id="PS51849"/>
    </source>
</evidence>
<sequence length="304" mass="33865">MRTYRGIVCTKNSNDMIFMTAGGAFLRGIPLKTDPEIGDEVEFRLVDTPPLLKNRKKKLLLGPALVAAIIAIFLVATLIPKSNSVYAYIQINGEVPIELGVDEDGKVISVHSQQKLETDQWTGRPLDTVLPEVVEKVAATNKDITITTQYEKQDNKQLNKQINQAVMDAKIEKSPKSTDENSTSSEKKDEVETKKSFEKDKERPQPSVEQNDTENKPEKPITNQNTNTNQNPSNEKTNTHSSQQNKHQNNPKVEHPGQSPTGREQSAQNNANNAGKSVVKPNEQSNSPQKQNNQNNNNNQSNEN</sequence>
<keyword evidence="2" id="KW-0472">Membrane</keyword>
<dbReference type="Proteomes" id="UP000274033">
    <property type="component" value="Unassembled WGS sequence"/>
</dbReference>
<keyword evidence="5" id="KW-1185">Reference proteome</keyword>
<feature type="domain" description="RsgI N-terminal anti-sigma" evidence="3">
    <location>
        <begin position="4"/>
        <end position="52"/>
    </location>
</feature>
<feature type="transmembrane region" description="Helical" evidence="2">
    <location>
        <begin position="59"/>
        <end position="79"/>
    </location>
</feature>
<evidence type="ECO:0000256" key="1">
    <source>
        <dbReference type="SAM" id="MobiDB-lite"/>
    </source>
</evidence>
<feature type="compositionally biased region" description="Polar residues" evidence="1">
    <location>
        <begin position="258"/>
        <end position="275"/>
    </location>
</feature>
<comment type="caution">
    <text evidence="4">The sequence shown here is derived from an EMBL/GenBank/DDBJ whole genome shotgun (WGS) entry which is preliminary data.</text>
</comment>
<evidence type="ECO:0000313" key="4">
    <source>
        <dbReference type="EMBL" id="RQW75779.1"/>
    </source>
</evidence>
<feature type="compositionally biased region" description="Low complexity" evidence="1">
    <location>
        <begin position="222"/>
        <end position="231"/>
    </location>
</feature>
<dbReference type="RefSeq" id="WP_124762864.1">
    <property type="nucleotide sequence ID" value="NZ_JAFBDY010000002.1"/>
</dbReference>
<keyword evidence="2" id="KW-1133">Transmembrane helix</keyword>
<gene>
    <name evidence="4" type="ORF">EBB45_03945</name>
</gene>
<evidence type="ECO:0000256" key="2">
    <source>
        <dbReference type="SAM" id="Phobius"/>
    </source>
</evidence>
<keyword evidence="2" id="KW-0812">Transmembrane</keyword>
<feature type="region of interest" description="Disordered" evidence="1">
    <location>
        <begin position="168"/>
        <end position="304"/>
    </location>
</feature>
<feature type="compositionally biased region" description="Low complexity" evidence="1">
    <location>
        <begin position="281"/>
        <end position="304"/>
    </location>
</feature>
<dbReference type="InterPro" id="IPR024449">
    <property type="entry name" value="Anti-sigma_RsgI_N"/>
</dbReference>
<reference evidence="4 5" key="1">
    <citation type="journal article" date="2013" name="J. Microbiol.">
        <title>Lysinibacillus chungkukjangi sp. nov., isolated from Chungkukjang, Korean fermented soybean food.</title>
        <authorList>
            <person name="Kim S.J."/>
            <person name="Jang Y.H."/>
            <person name="Hamada M."/>
            <person name="Ahn J.H."/>
            <person name="Weon H.Y."/>
            <person name="Suzuki K."/>
            <person name="Whang K.S."/>
            <person name="Kwon S.W."/>
        </authorList>
    </citation>
    <scope>NUCLEOTIDE SEQUENCE [LARGE SCALE GENOMIC DNA]</scope>
    <source>
        <strain evidence="4 5">MCCC 1A12701</strain>
    </source>
</reference>
<dbReference type="AlphaFoldDB" id="A0A3N9UI78"/>
<feature type="compositionally biased region" description="Basic and acidic residues" evidence="1">
    <location>
        <begin position="169"/>
        <end position="204"/>
    </location>
</feature>
<dbReference type="OrthoDB" id="9800626at2"/>
<name>A0A3N9UI78_9BACI</name>
<protein>
    <recommendedName>
        <fullName evidence="3">RsgI N-terminal anti-sigma domain-containing protein</fullName>
    </recommendedName>
</protein>
<accession>A0A3N9UI78</accession>